<protein>
    <recommendedName>
        <fullName evidence="8">YetF C-terminal domain-containing protein</fullName>
    </recommendedName>
</protein>
<reference evidence="9 10" key="1">
    <citation type="submission" date="2015-04" db="EMBL/GenBank/DDBJ databases">
        <title>Microcin producing Clostridium sp. JC272T.</title>
        <authorList>
            <person name="Jyothsna T."/>
            <person name="Sasikala C."/>
            <person name="Ramana C."/>
        </authorList>
    </citation>
    <scope>NUCLEOTIDE SEQUENCE [LARGE SCALE GENOMIC DNA]</scope>
    <source>
        <strain evidence="9 10">JC272</strain>
    </source>
</reference>
<gene>
    <name evidence="9" type="ORF">VN21_05080</name>
</gene>
<dbReference type="PATRIC" id="fig|1629550.3.peg.494"/>
<dbReference type="Gene3D" id="3.30.240.20">
    <property type="entry name" value="bsu07140 like domains"/>
    <property type="match status" value="2"/>
</dbReference>
<evidence type="ECO:0000256" key="2">
    <source>
        <dbReference type="ARBA" id="ARBA00006448"/>
    </source>
</evidence>
<keyword evidence="6 7" id="KW-0472">Membrane</keyword>
<comment type="caution">
    <text evidence="9">The sequence shown here is derived from an EMBL/GenBank/DDBJ whole genome shotgun (WGS) entry which is preliminary data.</text>
</comment>
<feature type="transmembrane region" description="Helical" evidence="7">
    <location>
        <begin position="6"/>
        <end position="25"/>
    </location>
</feature>
<dbReference type="EMBL" id="LBBT01000117">
    <property type="protein sequence ID" value="KKY02086.1"/>
    <property type="molecule type" value="Genomic_DNA"/>
</dbReference>
<dbReference type="AlphaFoldDB" id="A0A0M3DIW6"/>
<dbReference type="InterPro" id="IPR023090">
    <property type="entry name" value="UPF0702_alpha/beta_dom_sf"/>
</dbReference>
<dbReference type="InterPro" id="IPR007353">
    <property type="entry name" value="DUF421"/>
</dbReference>
<dbReference type="RefSeq" id="WP_046822345.1">
    <property type="nucleotide sequence ID" value="NZ_LBBT01000117.1"/>
</dbReference>
<organism evidence="9 10">
    <name type="scientific">Paraclostridium benzoelyticum</name>
    <dbReference type="NCBI Taxonomy" id="1629550"/>
    <lineage>
        <taxon>Bacteria</taxon>
        <taxon>Bacillati</taxon>
        <taxon>Bacillota</taxon>
        <taxon>Clostridia</taxon>
        <taxon>Peptostreptococcales</taxon>
        <taxon>Peptostreptococcaceae</taxon>
        <taxon>Paraclostridium</taxon>
    </lineage>
</organism>
<name>A0A0M3DIW6_9FIRM</name>
<feature type="domain" description="YetF C-terminal" evidence="8">
    <location>
        <begin position="85"/>
        <end position="208"/>
    </location>
</feature>
<keyword evidence="10" id="KW-1185">Reference proteome</keyword>
<dbReference type="Proteomes" id="UP000034407">
    <property type="component" value="Unassembled WGS sequence"/>
</dbReference>
<dbReference type="PANTHER" id="PTHR34582">
    <property type="entry name" value="UPF0702 TRANSMEMBRANE PROTEIN YCAP"/>
    <property type="match status" value="1"/>
</dbReference>
<sequence>MSIITYCIRCSFMFLVVWFGLRIVGKKSIAQISTYDLACILIISNIGAEPLVYKIPSKATLGVLFLALITILIGRLSLNKIFYNADDKPSIVIVNGKIDKEELRKNNLNIPFLLSQLRLKNYPKISDVDYAIVEPDGQISVIPKSQQRAVTPKDLNIKTKYEGLGLPLIIDSQIQYRNLEYANLNIEWLNNEIQKSQSNIENISIAELDNQGQLYICLYKDITTIKQNPPIF</sequence>
<evidence type="ECO:0000256" key="6">
    <source>
        <dbReference type="ARBA" id="ARBA00023136"/>
    </source>
</evidence>
<dbReference type="GO" id="GO:0005886">
    <property type="term" value="C:plasma membrane"/>
    <property type="evidence" value="ECO:0007669"/>
    <property type="project" value="UniProtKB-SubCell"/>
</dbReference>
<evidence type="ECO:0000256" key="7">
    <source>
        <dbReference type="SAM" id="Phobius"/>
    </source>
</evidence>
<evidence type="ECO:0000259" key="8">
    <source>
        <dbReference type="Pfam" id="PF04239"/>
    </source>
</evidence>
<proteinExistence type="inferred from homology"/>
<keyword evidence="5 7" id="KW-1133">Transmembrane helix</keyword>
<evidence type="ECO:0000313" key="10">
    <source>
        <dbReference type="Proteomes" id="UP000034407"/>
    </source>
</evidence>
<accession>A0A0M3DIW6</accession>
<dbReference type="OrthoDB" id="1682423at2"/>
<evidence type="ECO:0000313" key="9">
    <source>
        <dbReference type="EMBL" id="KKY02086.1"/>
    </source>
</evidence>
<evidence type="ECO:0000256" key="3">
    <source>
        <dbReference type="ARBA" id="ARBA00022475"/>
    </source>
</evidence>
<comment type="similarity">
    <text evidence="2">Belongs to the UPF0702 family.</text>
</comment>
<evidence type="ECO:0000256" key="5">
    <source>
        <dbReference type="ARBA" id="ARBA00022989"/>
    </source>
</evidence>
<keyword evidence="3" id="KW-1003">Cell membrane</keyword>
<evidence type="ECO:0000256" key="1">
    <source>
        <dbReference type="ARBA" id="ARBA00004651"/>
    </source>
</evidence>
<keyword evidence="4 7" id="KW-0812">Transmembrane</keyword>
<dbReference type="Pfam" id="PF04239">
    <property type="entry name" value="DUF421"/>
    <property type="match status" value="1"/>
</dbReference>
<comment type="subcellular location">
    <subcellularLocation>
        <location evidence="1">Cell membrane</location>
        <topology evidence="1">Multi-pass membrane protein</topology>
    </subcellularLocation>
</comment>
<feature type="transmembrane region" description="Helical" evidence="7">
    <location>
        <begin position="59"/>
        <end position="78"/>
    </location>
</feature>
<evidence type="ECO:0000256" key="4">
    <source>
        <dbReference type="ARBA" id="ARBA00022692"/>
    </source>
</evidence>
<dbReference type="PANTHER" id="PTHR34582:SF6">
    <property type="entry name" value="UPF0702 TRANSMEMBRANE PROTEIN YCAP"/>
    <property type="match status" value="1"/>
</dbReference>